<dbReference type="PANTHER" id="PTHR35179:SF2">
    <property type="entry name" value="START DOMAIN-CONTAINING PROTEIN"/>
    <property type="match status" value="1"/>
</dbReference>
<proteinExistence type="predicted"/>
<dbReference type="GeneID" id="92096903"/>
<protein>
    <recommendedName>
        <fullName evidence="3">Geranylgeranyl pyrophosphate synthetase</fullName>
    </recommendedName>
</protein>
<gene>
    <name evidence="1" type="ORF">PG994_012431</name>
</gene>
<evidence type="ECO:0008006" key="3">
    <source>
        <dbReference type="Google" id="ProtNLM"/>
    </source>
</evidence>
<dbReference type="RefSeq" id="XP_066712950.1">
    <property type="nucleotide sequence ID" value="XM_066863840.1"/>
</dbReference>
<reference evidence="1 2" key="1">
    <citation type="submission" date="2023-01" db="EMBL/GenBank/DDBJ databases">
        <title>Analysis of 21 Apiospora genomes using comparative genomics revels a genus with tremendous synthesis potential of carbohydrate active enzymes and secondary metabolites.</title>
        <authorList>
            <person name="Sorensen T."/>
        </authorList>
    </citation>
    <scope>NUCLEOTIDE SEQUENCE [LARGE SCALE GENOMIC DNA]</scope>
    <source>
        <strain evidence="1 2">CBS 135458</strain>
    </source>
</reference>
<organism evidence="1 2">
    <name type="scientific">Apiospora phragmitis</name>
    <dbReference type="NCBI Taxonomy" id="2905665"/>
    <lineage>
        <taxon>Eukaryota</taxon>
        <taxon>Fungi</taxon>
        <taxon>Dikarya</taxon>
        <taxon>Ascomycota</taxon>
        <taxon>Pezizomycotina</taxon>
        <taxon>Sordariomycetes</taxon>
        <taxon>Xylariomycetidae</taxon>
        <taxon>Amphisphaeriales</taxon>
        <taxon>Apiosporaceae</taxon>
        <taxon>Apiospora</taxon>
    </lineage>
</organism>
<sequence length="367" mass="41297">MKSTISRKDLEGHPSLATISNVQHLSSYSWIESPEPTIVVPGVPPKWQPPRREVVCPKDLGFHYIAQNAACHPDSPMEPLFRALYQAGPSFDVRNIDVVTDRNNLRKLLSFVDPKSTRFGLEAFTIHAELAVENTVIISRVEAQTHEIIGPEKFVGYDHEFEKAYTTCEIPNSTGHHRVITYSFRGLSYVVRYEADAYVDAQESVPQVDSKSEDSITSITSNIDELSLGSGSNLSVRKQGQIVPLDSTLEIKTRVAHKPIGVDDLWIFQTPKLVRAYYRYGPFGEAHVEDVTDKVMAWERAQQPSLKKLAALMTKLTEVVKGLCGSCVIRCCSEKTNELVSRRWMVDRCFHRTCITSGIKLRHVRPA</sequence>
<comment type="caution">
    <text evidence="1">The sequence shown here is derived from an EMBL/GenBank/DDBJ whole genome shotgun (WGS) entry which is preliminary data.</text>
</comment>
<keyword evidence="2" id="KW-1185">Reference proteome</keyword>
<dbReference type="EMBL" id="JAQQWL010000011">
    <property type="protein sequence ID" value="KAK8050701.1"/>
    <property type="molecule type" value="Genomic_DNA"/>
</dbReference>
<name>A0ABR1TVM4_9PEZI</name>
<accession>A0ABR1TVM4</accession>
<dbReference type="PANTHER" id="PTHR35179">
    <property type="entry name" value="PROTEIN CBG02620"/>
    <property type="match status" value="1"/>
</dbReference>
<dbReference type="Proteomes" id="UP001480595">
    <property type="component" value="Unassembled WGS sequence"/>
</dbReference>
<evidence type="ECO:0000313" key="1">
    <source>
        <dbReference type="EMBL" id="KAK8050701.1"/>
    </source>
</evidence>
<evidence type="ECO:0000313" key="2">
    <source>
        <dbReference type="Proteomes" id="UP001480595"/>
    </source>
</evidence>